<feature type="transmembrane region" description="Helical" evidence="9">
    <location>
        <begin position="103"/>
        <end position="123"/>
    </location>
</feature>
<keyword evidence="3 8" id="KW-1003">Cell membrane</keyword>
<organism evidence="11 13">
    <name type="scientific">Holdemania massiliensis</name>
    <dbReference type="NCBI Taxonomy" id="1468449"/>
    <lineage>
        <taxon>Bacteria</taxon>
        <taxon>Bacillati</taxon>
        <taxon>Bacillota</taxon>
        <taxon>Erysipelotrichia</taxon>
        <taxon>Erysipelotrichales</taxon>
        <taxon>Erysipelotrichaceae</taxon>
        <taxon>Holdemania</taxon>
    </lineage>
</organism>
<feature type="transmembrane region" description="Helical" evidence="9">
    <location>
        <begin position="34"/>
        <end position="53"/>
    </location>
</feature>
<evidence type="ECO:0000256" key="1">
    <source>
        <dbReference type="ARBA" id="ARBA00004651"/>
    </source>
</evidence>
<feature type="transmembrane region" description="Helical" evidence="9">
    <location>
        <begin position="391"/>
        <end position="409"/>
    </location>
</feature>
<dbReference type="InterPro" id="IPR004501">
    <property type="entry name" value="PTS_EIIC_3"/>
</dbReference>
<evidence type="ECO:0000256" key="7">
    <source>
        <dbReference type="ARBA" id="ARBA00023136"/>
    </source>
</evidence>
<evidence type="ECO:0000259" key="10">
    <source>
        <dbReference type="PROSITE" id="PS51105"/>
    </source>
</evidence>
<proteinExistence type="predicted"/>
<dbReference type="PANTHER" id="PTHR33989">
    <property type="match status" value="1"/>
</dbReference>
<comment type="function">
    <text evidence="8">The phosphoenolpyruvate-dependent sugar phosphotransferase system (PTS), a major carbohydrate active -transport system, catalyzes the phosphorylation of incoming sugar substrates concomitant with their translocation across the cell membrane.</text>
</comment>
<dbReference type="PANTHER" id="PTHR33989:SF4">
    <property type="entry name" value="PTS SYSTEM N,N'-DIACETYLCHITOBIOSE-SPECIFIC EIIC COMPONENT"/>
    <property type="match status" value="1"/>
</dbReference>
<dbReference type="GO" id="GO:1901264">
    <property type="term" value="P:carbohydrate derivative transport"/>
    <property type="evidence" value="ECO:0007669"/>
    <property type="project" value="TreeGrafter"/>
</dbReference>
<dbReference type="OrthoDB" id="1550290at2"/>
<evidence type="ECO:0000256" key="4">
    <source>
        <dbReference type="ARBA" id="ARBA00022597"/>
    </source>
</evidence>
<dbReference type="GO" id="GO:0005886">
    <property type="term" value="C:plasma membrane"/>
    <property type="evidence" value="ECO:0007669"/>
    <property type="project" value="UniProtKB-SubCell"/>
</dbReference>
<sequence>MNKIMEKFNDFVMPLAEKIQGIHFLMALSESMQAMLPVTIVGAFACLLAFIDVGGYQQWLASHAIVMQFFMTIQSLTISIYSVYVLLVFPYGYGKRLGIQEPLSCIPLAFVCFMLLTPVNLYSDIPMAWLGHTGLFSAMIVTLITVRGLKWFLDHNITIKMPAGVPHMVENAFKILIPFCVIIPLFGIVGFYFQTTDFGSFHNVIYTLIQAPLKSVGLSLPVYILYQILMTLFMFCGIHGSSAVAWMTPIMTAATQENLAAYSAGLPLPNIIAGAFENCILVGGIGATLGGCIVMFLFAKSRRYKQVSRVAIVPQIFNIGEPFLFGVPVMLNPILFIPYMGGVLINTLIVYISVATGLVARFTGVTVPWTLQGILGGLLGCSVPWQGFALQMAILILDMLIWYPFIRLIDKQALQEEKMTEIQQG</sequence>
<dbReference type="InterPro" id="IPR004796">
    <property type="entry name" value="PTS_IIC_cello"/>
</dbReference>
<evidence type="ECO:0000256" key="2">
    <source>
        <dbReference type="ARBA" id="ARBA00022448"/>
    </source>
</evidence>
<dbReference type="Proteomes" id="UP000480929">
    <property type="component" value="Unassembled WGS sequence"/>
</dbReference>
<dbReference type="GO" id="GO:0009401">
    <property type="term" value="P:phosphoenolpyruvate-dependent sugar phosphotransferase system"/>
    <property type="evidence" value="ECO:0007669"/>
    <property type="project" value="InterPro"/>
</dbReference>
<dbReference type="Pfam" id="PF02378">
    <property type="entry name" value="PTS_EIIC"/>
    <property type="match status" value="1"/>
</dbReference>
<comment type="caution">
    <text evidence="11">The sequence shown here is derived from an EMBL/GenBank/DDBJ whole genome shotgun (WGS) entry which is preliminary data.</text>
</comment>
<feature type="transmembrane region" description="Helical" evidence="9">
    <location>
        <begin position="271"/>
        <end position="298"/>
    </location>
</feature>
<keyword evidence="6 9" id="KW-1133">Transmembrane helix</keyword>
<dbReference type="InterPro" id="IPR051088">
    <property type="entry name" value="PTS_Sugar-EIIC/EIIB"/>
</dbReference>
<evidence type="ECO:0000256" key="6">
    <source>
        <dbReference type="ARBA" id="ARBA00022989"/>
    </source>
</evidence>
<dbReference type="NCBIfam" id="TIGR00410">
    <property type="entry name" value="lacE"/>
    <property type="match status" value="1"/>
</dbReference>
<evidence type="ECO:0000256" key="8">
    <source>
        <dbReference type="PIRNR" id="PIRNR006351"/>
    </source>
</evidence>
<evidence type="ECO:0000256" key="5">
    <source>
        <dbReference type="ARBA" id="ARBA00022692"/>
    </source>
</evidence>
<dbReference type="Proteomes" id="UP000433575">
    <property type="component" value="Unassembled WGS sequence"/>
</dbReference>
<dbReference type="InterPro" id="IPR003352">
    <property type="entry name" value="PTS_EIIC"/>
</dbReference>
<feature type="domain" description="PTS EIIC type-3" evidence="10">
    <location>
        <begin position="8"/>
        <end position="405"/>
    </location>
</feature>
<gene>
    <name evidence="12" type="ORF">GKD88_08030</name>
    <name evidence="11" type="ORF">GKE08_08625</name>
</gene>
<dbReference type="PROSITE" id="PS51105">
    <property type="entry name" value="PTS_EIIC_TYPE_3"/>
    <property type="match status" value="1"/>
</dbReference>
<feature type="transmembrane region" description="Helical" evidence="9">
    <location>
        <begin position="65"/>
        <end position="91"/>
    </location>
</feature>
<evidence type="ECO:0000313" key="12">
    <source>
        <dbReference type="EMBL" id="MSC33068.1"/>
    </source>
</evidence>
<dbReference type="EMBL" id="WKPI01000011">
    <property type="protein sequence ID" value="MSC33068.1"/>
    <property type="molecule type" value="Genomic_DNA"/>
</dbReference>
<dbReference type="GO" id="GO:0008982">
    <property type="term" value="F:protein-N(PI)-phosphohistidine-sugar phosphotransferase activity"/>
    <property type="evidence" value="ECO:0007669"/>
    <property type="project" value="UniProtKB-UniRule"/>
</dbReference>
<protein>
    <recommendedName>
        <fullName evidence="8">Permease IIC component</fullName>
    </recommendedName>
</protein>
<keyword evidence="5 9" id="KW-0812">Transmembrane</keyword>
<keyword evidence="7 8" id="KW-0472">Membrane</keyword>
<keyword evidence="14" id="KW-1185">Reference proteome</keyword>
<evidence type="ECO:0000313" key="11">
    <source>
        <dbReference type="EMBL" id="MSA89390.1"/>
    </source>
</evidence>
<comment type="subcellular location">
    <subcellularLocation>
        <location evidence="1">Cell membrane</location>
        <topology evidence="1">Multi-pass membrane protein</topology>
    </subcellularLocation>
</comment>
<evidence type="ECO:0000256" key="3">
    <source>
        <dbReference type="ARBA" id="ARBA00022475"/>
    </source>
</evidence>
<dbReference type="AlphaFoldDB" id="A0A6N7S6Z2"/>
<evidence type="ECO:0000313" key="13">
    <source>
        <dbReference type="Proteomes" id="UP000433575"/>
    </source>
</evidence>
<evidence type="ECO:0000313" key="14">
    <source>
        <dbReference type="Proteomes" id="UP000480929"/>
    </source>
</evidence>
<dbReference type="RefSeq" id="WP_154238681.1">
    <property type="nucleotide sequence ID" value="NZ_CALJPI010000030.1"/>
</dbReference>
<dbReference type="EMBL" id="WKPJ01000010">
    <property type="protein sequence ID" value="MSA89390.1"/>
    <property type="molecule type" value="Genomic_DNA"/>
</dbReference>
<keyword evidence="4 8" id="KW-0762">Sugar transport</keyword>
<reference evidence="13 14" key="1">
    <citation type="journal article" date="2019" name="Nat. Med.">
        <title>A library of human gut bacterial isolates paired with longitudinal multiomics data enables mechanistic microbiome research.</title>
        <authorList>
            <person name="Poyet M."/>
            <person name="Groussin M."/>
            <person name="Gibbons S.M."/>
            <person name="Avila-Pacheco J."/>
            <person name="Jiang X."/>
            <person name="Kearney S.M."/>
            <person name="Perrotta A.R."/>
            <person name="Berdy B."/>
            <person name="Zhao S."/>
            <person name="Lieberman T.D."/>
            <person name="Swanson P.K."/>
            <person name="Smith M."/>
            <person name="Roesemann S."/>
            <person name="Alexander J.E."/>
            <person name="Rich S.A."/>
            <person name="Livny J."/>
            <person name="Vlamakis H."/>
            <person name="Clish C."/>
            <person name="Bullock K."/>
            <person name="Deik A."/>
            <person name="Scott J."/>
            <person name="Pierce K.A."/>
            <person name="Xavier R.J."/>
            <person name="Alm E.J."/>
        </authorList>
    </citation>
    <scope>NUCLEOTIDE SEQUENCE [LARGE SCALE GENOMIC DNA]</scope>
    <source>
        <strain evidence="11 13">BIOML-A4</strain>
        <strain evidence="12 14">BIOML-A5</strain>
    </source>
</reference>
<evidence type="ECO:0000256" key="9">
    <source>
        <dbReference type="SAM" id="Phobius"/>
    </source>
</evidence>
<feature type="transmembrane region" description="Helical" evidence="9">
    <location>
        <begin position="232"/>
        <end position="251"/>
    </location>
</feature>
<dbReference type="PIRSF" id="PIRSF006351">
    <property type="entry name" value="PTS_EIIC-Cellobiose"/>
    <property type="match status" value="1"/>
</dbReference>
<accession>A0A6N7S6Z2</accession>
<name>A0A6N7S6Z2_9FIRM</name>
<feature type="transmembrane region" description="Helical" evidence="9">
    <location>
        <begin position="173"/>
        <end position="193"/>
    </location>
</feature>
<feature type="transmembrane region" description="Helical" evidence="9">
    <location>
        <begin position="129"/>
        <end position="153"/>
    </location>
</feature>
<keyword evidence="2 8" id="KW-0813">Transport</keyword>